<comment type="caution">
    <text evidence="2">The sequence shown here is derived from an EMBL/GenBank/DDBJ whole genome shotgun (WGS) entry which is preliminary data.</text>
</comment>
<dbReference type="SUPFAM" id="SSF47598">
    <property type="entry name" value="Ribbon-helix-helix"/>
    <property type="match status" value="2"/>
</dbReference>
<gene>
    <name evidence="2" type="ORF">ENM78_00525</name>
</gene>
<dbReference type="AlphaFoldDB" id="A0A7J3ZKF9"/>
<dbReference type="CDD" id="cd22231">
    <property type="entry name" value="RHH_NikR_HicB-like"/>
    <property type="match status" value="2"/>
</dbReference>
<dbReference type="GO" id="GO:0006355">
    <property type="term" value="P:regulation of DNA-templated transcription"/>
    <property type="evidence" value="ECO:0007669"/>
    <property type="project" value="InterPro"/>
</dbReference>
<dbReference type="EMBL" id="DRZC01000010">
    <property type="protein sequence ID" value="HHQ79940.1"/>
    <property type="molecule type" value="Genomic_DNA"/>
</dbReference>
<dbReference type="InterPro" id="IPR013321">
    <property type="entry name" value="Arc_rbn_hlx_hlx"/>
</dbReference>
<dbReference type="Pfam" id="PF01402">
    <property type="entry name" value="RHH_1"/>
    <property type="match status" value="1"/>
</dbReference>
<proteinExistence type="predicted"/>
<name>A0A7J3ZKF9_9CREN</name>
<dbReference type="Gene3D" id="1.10.1220.10">
    <property type="entry name" value="Met repressor-like"/>
    <property type="match status" value="1"/>
</dbReference>
<sequence length="138" mass="16141">MRASLSFTSEGSGSDVLFLEIREKKTVSLKLDKETYAWLERFWREKGFSSRSHFLRYLAQLAINGNIPSTLEHEKLYLMSCSPSKTVTFKLDEQALERLDSIVKKYGFYNRSDLLRLVLHLLREREERGSTSKKISEK</sequence>
<feature type="domain" description="Ribbon-helix-helix protein CopG" evidence="1">
    <location>
        <begin position="85"/>
        <end position="126"/>
    </location>
</feature>
<evidence type="ECO:0000313" key="2">
    <source>
        <dbReference type="EMBL" id="HHQ79940.1"/>
    </source>
</evidence>
<organism evidence="2">
    <name type="scientific">Fervidicoccus fontis</name>
    <dbReference type="NCBI Taxonomy" id="683846"/>
    <lineage>
        <taxon>Archaea</taxon>
        <taxon>Thermoproteota</taxon>
        <taxon>Thermoprotei</taxon>
        <taxon>Fervidicoccales</taxon>
        <taxon>Fervidicoccaceae</taxon>
        <taxon>Fervidicoccus</taxon>
    </lineage>
</organism>
<protein>
    <submittedName>
        <fullName evidence="2">Ribbon-helix-helix protein, CopG family</fullName>
    </submittedName>
</protein>
<dbReference type="InterPro" id="IPR010985">
    <property type="entry name" value="Ribbon_hlx_hlx"/>
</dbReference>
<evidence type="ECO:0000259" key="1">
    <source>
        <dbReference type="Pfam" id="PF01402"/>
    </source>
</evidence>
<dbReference type="InterPro" id="IPR002145">
    <property type="entry name" value="CopG"/>
</dbReference>
<accession>A0A7J3ZKF9</accession>
<reference evidence="2" key="1">
    <citation type="journal article" date="2020" name="mSystems">
        <title>Genome- and Community-Level Interaction Insights into Carbon Utilization and Element Cycling Functions of Hydrothermarchaeota in Hydrothermal Sediment.</title>
        <authorList>
            <person name="Zhou Z."/>
            <person name="Liu Y."/>
            <person name="Xu W."/>
            <person name="Pan J."/>
            <person name="Luo Z.H."/>
            <person name="Li M."/>
        </authorList>
    </citation>
    <scope>NUCLEOTIDE SEQUENCE [LARGE SCALE GENOMIC DNA]</scope>
    <source>
        <strain evidence="2">SpSt-1116</strain>
    </source>
</reference>